<gene>
    <name evidence="3" type="ORF">RCG21_32145</name>
</gene>
<comment type="caution">
    <text evidence="3">The sequence shown here is derived from an EMBL/GenBank/DDBJ whole genome shotgun (WGS) entry which is preliminary data.</text>
</comment>
<reference evidence="3" key="1">
    <citation type="submission" date="2023-08" db="EMBL/GenBank/DDBJ databases">
        <title>Nitrogen cycling bacteria in agricultural field soils.</title>
        <authorList>
            <person name="Jang J."/>
        </authorList>
    </citation>
    <scope>NUCLEOTIDE SEQUENCE</scope>
    <source>
        <strain evidence="3">PS3-36</strain>
    </source>
</reference>
<keyword evidence="2" id="KW-0812">Transmembrane</keyword>
<organism evidence="3 4">
    <name type="scientific">Bacillus salipaludis</name>
    <dbReference type="NCBI Taxonomy" id="2547811"/>
    <lineage>
        <taxon>Bacteria</taxon>
        <taxon>Bacillati</taxon>
        <taxon>Bacillota</taxon>
        <taxon>Bacilli</taxon>
        <taxon>Bacillales</taxon>
        <taxon>Bacillaceae</taxon>
        <taxon>Bacillus</taxon>
    </lineage>
</organism>
<dbReference type="EMBL" id="JAVGVR010000002">
    <property type="protein sequence ID" value="MDQ6600851.1"/>
    <property type="molecule type" value="Genomic_DNA"/>
</dbReference>
<dbReference type="RefSeq" id="WP_308914483.1">
    <property type="nucleotide sequence ID" value="NZ_JAVGVR010000002.1"/>
</dbReference>
<protein>
    <submittedName>
        <fullName evidence="3">Uncharacterized protein</fullName>
    </submittedName>
</protein>
<dbReference type="Proteomes" id="UP001178888">
    <property type="component" value="Unassembled WGS sequence"/>
</dbReference>
<feature type="transmembrane region" description="Helical" evidence="2">
    <location>
        <begin position="6"/>
        <end position="32"/>
    </location>
</feature>
<evidence type="ECO:0000313" key="3">
    <source>
        <dbReference type="EMBL" id="MDQ6600851.1"/>
    </source>
</evidence>
<keyword evidence="2" id="KW-0472">Membrane</keyword>
<keyword evidence="2" id="KW-1133">Transmembrane helix</keyword>
<proteinExistence type="predicted"/>
<accession>A0AA90ZAN5</accession>
<sequence>MAGGLGFILISVGKIGIAVLTAIGFSNGMNWYHNHESKSKKGEGGKRNVHYQREDIRERLNNVQK</sequence>
<keyword evidence="4" id="KW-1185">Reference proteome</keyword>
<evidence type="ECO:0000256" key="2">
    <source>
        <dbReference type="SAM" id="Phobius"/>
    </source>
</evidence>
<evidence type="ECO:0000256" key="1">
    <source>
        <dbReference type="SAM" id="MobiDB-lite"/>
    </source>
</evidence>
<dbReference type="AlphaFoldDB" id="A0AA90ZAN5"/>
<name>A0AA90ZAN5_9BACI</name>
<evidence type="ECO:0000313" key="4">
    <source>
        <dbReference type="Proteomes" id="UP001178888"/>
    </source>
</evidence>
<feature type="region of interest" description="Disordered" evidence="1">
    <location>
        <begin position="34"/>
        <end position="54"/>
    </location>
</feature>